<accession>A0A194VVV3</accession>
<dbReference type="Proteomes" id="UP000078559">
    <property type="component" value="Chromosome 3"/>
</dbReference>
<protein>
    <submittedName>
        <fullName evidence="2">Uncharacterized protein</fullName>
    </submittedName>
</protein>
<evidence type="ECO:0000256" key="1">
    <source>
        <dbReference type="SAM" id="SignalP"/>
    </source>
</evidence>
<evidence type="ECO:0000313" key="2">
    <source>
        <dbReference type="EMBL" id="KUI67945.1"/>
    </source>
</evidence>
<proteinExistence type="predicted"/>
<keyword evidence="1" id="KW-0732">Signal</keyword>
<evidence type="ECO:0000313" key="3">
    <source>
        <dbReference type="Proteomes" id="UP000078559"/>
    </source>
</evidence>
<organism evidence="2 3">
    <name type="scientific">Cytospora mali</name>
    <name type="common">Apple Valsa canker fungus</name>
    <name type="synonym">Valsa mali</name>
    <dbReference type="NCBI Taxonomy" id="578113"/>
    <lineage>
        <taxon>Eukaryota</taxon>
        <taxon>Fungi</taxon>
        <taxon>Dikarya</taxon>
        <taxon>Ascomycota</taxon>
        <taxon>Pezizomycotina</taxon>
        <taxon>Sordariomycetes</taxon>
        <taxon>Sordariomycetidae</taxon>
        <taxon>Diaporthales</taxon>
        <taxon>Cytosporaceae</taxon>
        <taxon>Cytospora</taxon>
    </lineage>
</organism>
<dbReference type="OrthoDB" id="5348716at2759"/>
<reference evidence="2" key="1">
    <citation type="submission" date="2014-12" db="EMBL/GenBank/DDBJ databases">
        <title>Genome Sequence of Valsa Canker Pathogens Uncovers a Specific Adaption of Colonization on Woody Bark.</title>
        <authorList>
            <person name="Yin Z."/>
            <person name="Liu H."/>
            <person name="Gao X."/>
            <person name="Li Z."/>
            <person name="Song N."/>
            <person name="Ke X."/>
            <person name="Dai Q."/>
            <person name="Wu Y."/>
            <person name="Sun Y."/>
            <person name="Xu J.-R."/>
            <person name="Kang Z.K."/>
            <person name="Wang L."/>
            <person name="Huang L."/>
        </authorList>
    </citation>
    <scope>NUCLEOTIDE SEQUENCE [LARGE SCALE GENOMIC DNA]</scope>
    <source>
        <strain evidence="2">03-8</strain>
    </source>
</reference>
<sequence>MKSPSSAFTLLAVLSGSKFVNAVCTGDDLAIGPPDTLTTGYTQYDVYDTSCNRVQSLEIETSTGACDSEYFLCSSAHTINGYDDPTTGDAYICAADTTSEACGTDTISFCCYPGYSSPE</sequence>
<gene>
    <name evidence="2" type="ORF">VM1G_03103</name>
</gene>
<dbReference type="EMBL" id="CM003100">
    <property type="protein sequence ID" value="KUI67945.1"/>
    <property type="molecule type" value="Genomic_DNA"/>
</dbReference>
<feature type="signal peptide" evidence="1">
    <location>
        <begin position="1"/>
        <end position="22"/>
    </location>
</feature>
<keyword evidence="3" id="KW-1185">Reference proteome</keyword>
<dbReference type="AlphaFoldDB" id="A0A194VVV3"/>
<feature type="chain" id="PRO_5008266856" evidence="1">
    <location>
        <begin position="23"/>
        <end position="119"/>
    </location>
</feature>
<name>A0A194VVV3_CYTMA</name>